<dbReference type="EMBL" id="CCMZ01000032">
    <property type="protein sequence ID" value="CDX21782.1"/>
    <property type="molecule type" value="Genomic_DNA"/>
</dbReference>
<gene>
    <name evidence="1" type="ORF">MPL3356_380130</name>
</gene>
<evidence type="ECO:0000313" key="2">
    <source>
        <dbReference type="Proteomes" id="UP000045285"/>
    </source>
</evidence>
<keyword evidence="2" id="KW-1185">Reference proteome</keyword>
<evidence type="ECO:0000313" key="1">
    <source>
        <dbReference type="EMBL" id="CDX21782.1"/>
    </source>
</evidence>
<organism evidence="1 2">
    <name type="scientific">Mesorhizobium plurifarium</name>
    <dbReference type="NCBI Taxonomy" id="69974"/>
    <lineage>
        <taxon>Bacteria</taxon>
        <taxon>Pseudomonadati</taxon>
        <taxon>Pseudomonadota</taxon>
        <taxon>Alphaproteobacteria</taxon>
        <taxon>Hyphomicrobiales</taxon>
        <taxon>Phyllobacteriaceae</taxon>
        <taxon>Mesorhizobium</taxon>
    </lineage>
</organism>
<accession>A0A090DXK0</accession>
<proteinExistence type="predicted"/>
<reference evidence="2" key="1">
    <citation type="submission" date="2014-08" db="EMBL/GenBank/DDBJ databases">
        <authorList>
            <person name="Moulin L."/>
        </authorList>
    </citation>
    <scope>NUCLEOTIDE SEQUENCE [LARGE SCALE GENOMIC DNA]</scope>
</reference>
<dbReference type="Proteomes" id="UP000045285">
    <property type="component" value="Unassembled WGS sequence"/>
</dbReference>
<name>A0A090DXK0_MESPL</name>
<sequence>MMKLGRLERDEAIRLLGRYRGDREAVYAALTTRDLARERNARPH</sequence>
<dbReference type="AlphaFoldDB" id="A0A090DXK0"/>
<protein>
    <submittedName>
        <fullName evidence="1">Uncharacterized protein</fullName>
    </submittedName>
</protein>